<protein>
    <recommendedName>
        <fullName evidence="3">Transposase</fullName>
    </recommendedName>
</protein>
<dbReference type="AlphaFoldDB" id="A0AAV4WKC3"/>
<organism evidence="1 2">
    <name type="scientific">Caerostris darwini</name>
    <dbReference type="NCBI Taxonomy" id="1538125"/>
    <lineage>
        <taxon>Eukaryota</taxon>
        <taxon>Metazoa</taxon>
        <taxon>Ecdysozoa</taxon>
        <taxon>Arthropoda</taxon>
        <taxon>Chelicerata</taxon>
        <taxon>Arachnida</taxon>
        <taxon>Araneae</taxon>
        <taxon>Araneomorphae</taxon>
        <taxon>Entelegynae</taxon>
        <taxon>Araneoidea</taxon>
        <taxon>Araneidae</taxon>
        <taxon>Caerostris</taxon>
    </lineage>
</organism>
<keyword evidence="2" id="KW-1185">Reference proteome</keyword>
<reference evidence="1 2" key="1">
    <citation type="submission" date="2021-06" db="EMBL/GenBank/DDBJ databases">
        <title>Caerostris darwini draft genome.</title>
        <authorList>
            <person name="Kono N."/>
            <person name="Arakawa K."/>
        </authorList>
    </citation>
    <scope>NUCLEOTIDE SEQUENCE [LARGE SCALE GENOMIC DNA]</scope>
</reference>
<proteinExistence type="predicted"/>
<gene>
    <name evidence="1" type="ORF">CDAR_287281</name>
</gene>
<dbReference type="Proteomes" id="UP001054837">
    <property type="component" value="Unassembled WGS sequence"/>
</dbReference>
<name>A0AAV4WKC3_9ARAC</name>
<evidence type="ECO:0000313" key="2">
    <source>
        <dbReference type="Proteomes" id="UP001054837"/>
    </source>
</evidence>
<accession>A0AAV4WKC3</accession>
<evidence type="ECO:0000313" key="1">
    <source>
        <dbReference type="EMBL" id="GIY82008.1"/>
    </source>
</evidence>
<feature type="non-terminal residue" evidence="1">
    <location>
        <position position="154"/>
    </location>
</feature>
<evidence type="ECO:0008006" key="3">
    <source>
        <dbReference type="Google" id="ProtNLM"/>
    </source>
</evidence>
<sequence length="154" mass="17938">MSLESVTKKRKYTREVQPLQLMCLRETVILLFKKTDIKKFVHELGCRFRRPHSHLDCLENRVKVLASTLPIPASMKNTVMDMFRSMSMEVLDWYRKHRSLIFYDFDVLSSIHWRSDGTIDDQKTAQALEGRQDADANSRFRVASGYHLTAAITA</sequence>
<comment type="caution">
    <text evidence="1">The sequence shown here is derived from an EMBL/GenBank/DDBJ whole genome shotgun (WGS) entry which is preliminary data.</text>
</comment>
<dbReference type="EMBL" id="BPLQ01014671">
    <property type="protein sequence ID" value="GIY82008.1"/>
    <property type="molecule type" value="Genomic_DNA"/>
</dbReference>